<dbReference type="Proteomes" id="UP001597118">
    <property type="component" value="Unassembled WGS sequence"/>
</dbReference>
<dbReference type="Pfam" id="PF14344">
    <property type="entry name" value="DUF4397"/>
    <property type="match status" value="1"/>
</dbReference>
<gene>
    <name evidence="2" type="ORF">ACFSAH_15255</name>
</gene>
<accession>A0ABW4IGL3</accession>
<protein>
    <submittedName>
        <fullName evidence="2">DUF4397 domain-containing protein</fullName>
    </submittedName>
</protein>
<evidence type="ECO:0000259" key="1">
    <source>
        <dbReference type="Pfam" id="PF14344"/>
    </source>
</evidence>
<dbReference type="InterPro" id="IPR025510">
    <property type="entry name" value="DUF4397"/>
</dbReference>
<proteinExistence type="predicted"/>
<reference evidence="3" key="1">
    <citation type="journal article" date="2019" name="Int. J. Syst. Evol. Microbiol.">
        <title>The Global Catalogue of Microorganisms (GCM) 10K type strain sequencing project: providing services to taxonomists for standard genome sequencing and annotation.</title>
        <authorList>
            <consortium name="The Broad Institute Genomics Platform"/>
            <consortium name="The Broad Institute Genome Sequencing Center for Infectious Disease"/>
            <person name="Wu L."/>
            <person name="Ma J."/>
        </authorList>
    </citation>
    <scope>NUCLEOTIDE SEQUENCE [LARGE SCALE GENOMIC DNA]</scope>
    <source>
        <strain evidence="3">CCUG 53762</strain>
    </source>
</reference>
<organism evidence="2 3">
    <name type="scientific">Pseudopedobacter beijingensis</name>
    <dbReference type="NCBI Taxonomy" id="1207056"/>
    <lineage>
        <taxon>Bacteria</taxon>
        <taxon>Pseudomonadati</taxon>
        <taxon>Bacteroidota</taxon>
        <taxon>Sphingobacteriia</taxon>
        <taxon>Sphingobacteriales</taxon>
        <taxon>Sphingobacteriaceae</taxon>
        <taxon>Pseudopedobacter</taxon>
    </lineage>
</organism>
<dbReference type="PROSITE" id="PS51257">
    <property type="entry name" value="PROKAR_LIPOPROTEIN"/>
    <property type="match status" value="1"/>
</dbReference>
<dbReference type="EMBL" id="JBHUDG010000044">
    <property type="protein sequence ID" value="MFD1631233.1"/>
    <property type="molecule type" value="Genomic_DNA"/>
</dbReference>
<feature type="domain" description="DUF4397" evidence="1">
    <location>
        <begin position="34"/>
        <end position="153"/>
    </location>
</feature>
<keyword evidence="3" id="KW-1185">Reference proteome</keyword>
<dbReference type="RefSeq" id="WP_379663602.1">
    <property type="nucleotide sequence ID" value="NZ_JBHUDG010000044.1"/>
</dbReference>
<name>A0ABW4IGL3_9SPHI</name>
<comment type="caution">
    <text evidence="2">The sequence shown here is derived from an EMBL/GenBank/DDBJ whole genome shotgun (WGS) entry which is preliminary data.</text>
</comment>
<evidence type="ECO:0000313" key="2">
    <source>
        <dbReference type="EMBL" id="MFD1631233.1"/>
    </source>
</evidence>
<sequence length="235" mass="26355">MTRSILNRIIGGLGLMLLVVSCADNSEVGLLGRAQVLVCNMVPEDDSVTLYLDTTVVNNSPLSFNELSPYDTLAAGRRSVIVKSYTTDSVVMEKAMYINPYRNYSFFIVPMDSINKQISLVATVDYLSLPQTMTNAKVRFIHLAPKELGVNLYTKLDTFTERKTFTNAYYKTASVFQELKAGKYTLRLTDVQQPENQISTVTNVVFEQKKSYTILISGLKNSTDYPQQISVIQNN</sequence>
<evidence type="ECO:0000313" key="3">
    <source>
        <dbReference type="Proteomes" id="UP001597118"/>
    </source>
</evidence>